<keyword evidence="3" id="KW-1185">Reference proteome</keyword>
<proteinExistence type="predicted"/>
<evidence type="ECO:0000256" key="1">
    <source>
        <dbReference type="SAM" id="MobiDB-lite"/>
    </source>
</evidence>
<comment type="caution">
    <text evidence="2">The sequence shown here is derived from an EMBL/GenBank/DDBJ whole genome shotgun (WGS) entry which is preliminary data.</text>
</comment>
<organism evidence="2 3">
    <name type="scientific">Stephania yunnanensis</name>
    <dbReference type="NCBI Taxonomy" id="152371"/>
    <lineage>
        <taxon>Eukaryota</taxon>
        <taxon>Viridiplantae</taxon>
        <taxon>Streptophyta</taxon>
        <taxon>Embryophyta</taxon>
        <taxon>Tracheophyta</taxon>
        <taxon>Spermatophyta</taxon>
        <taxon>Magnoliopsida</taxon>
        <taxon>Ranunculales</taxon>
        <taxon>Menispermaceae</taxon>
        <taxon>Menispermoideae</taxon>
        <taxon>Cissampelideae</taxon>
        <taxon>Stephania</taxon>
    </lineage>
</organism>
<gene>
    <name evidence="2" type="ORF">Syun_025339</name>
</gene>
<dbReference type="AlphaFoldDB" id="A0AAP0HUU5"/>
<evidence type="ECO:0000313" key="3">
    <source>
        <dbReference type="Proteomes" id="UP001420932"/>
    </source>
</evidence>
<protein>
    <submittedName>
        <fullName evidence="2">Uncharacterized protein</fullName>
    </submittedName>
</protein>
<accession>A0AAP0HUU5</accession>
<evidence type="ECO:0000313" key="2">
    <source>
        <dbReference type="EMBL" id="KAK9098294.1"/>
    </source>
</evidence>
<dbReference type="Proteomes" id="UP001420932">
    <property type="component" value="Unassembled WGS sequence"/>
</dbReference>
<sequence>MQIPMDKQPLDTQPEVGDTSDPTRPTLTLESLAQTMDDRFAMLMDMLRAQEVTIPPTTVVAAPMTTQVVVTPTSAEVPVQAAISKTERATLAVGPVKAAVVVTPATTKQPAVASTYGGQMTIEEKKMRHFLKFSPVCFYRAGDLEVARRWLLSHKWLHDFLRVEEVNRPRLSSFYLRVDATIWWTTYTTTHPGGSIWAEFRMLFKDEYISI</sequence>
<reference evidence="2 3" key="1">
    <citation type="submission" date="2024-01" db="EMBL/GenBank/DDBJ databases">
        <title>Genome assemblies of Stephania.</title>
        <authorList>
            <person name="Yang L."/>
        </authorList>
    </citation>
    <scope>NUCLEOTIDE SEQUENCE [LARGE SCALE GENOMIC DNA]</scope>
    <source>
        <strain evidence="2">YNDBR</strain>
        <tissue evidence="2">Leaf</tissue>
    </source>
</reference>
<name>A0AAP0HUU5_9MAGN</name>
<feature type="region of interest" description="Disordered" evidence="1">
    <location>
        <begin position="1"/>
        <end position="26"/>
    </location>
</feature>
<dbReference type="EMBL" id="JBBNAF010000011">
    <property type="protein sequence ID" value="KAK9098294.1"/>
    <property type="molecule type" value="Genomic_DNA"/>
</dbReference>